<evidence type="ECO:0000256" key="2">
    <source>
        <dbReference type="SAM" id="SignalP"/>
    </source>
</evidence>
<feature type="signal peptide" evidence="2">
    <location>
        <begin position="1"/>
        <end position="20"/>
    </location>
</feature>
<feature type="domain" description="Secretion system C-terminal sorting" evidence="3">
    <location>
        <begin position="480"/>
        <end position="554"/>
    </location>
</feature>
<evidence type="ECO:0000313" key="4">
    <source>
        <dbReference type="EMBL" id="KZS40180.1"/>
    </source>
</evidence>
<keyword evidence="1 2" id="KW-0732">Signal</keyword>
<reference evidence="4 5" key="1">
    <citation type="submission" date="2016-01" db="EMBL/GenBank/DDBJ databases">
        <title>The draft genome sequence of Aquimarina sp. RZW4-3-2.</title>
        <authorList>
            <person name="Wang Y."/>
        </authorList>
    </citation>
    <scope>NUCLEOTIDE SEQUENCE [LARGE SCALE GENOMIC DNA]</scope>
    <source>
        <strain evidence="4 5">RZW4-3-2</strain>
    </source>
</reference>
<dbReference type="NCBIfam" id="TIGR04183">
    <property type="entry name" value="Por_Secre_tail"/>
    <property type="match status" value="1"/>
</dbReference>
<keyword evidence="5" id="KW-1185">Reference proteome</keyword>
<evidence type="ECO:0000259" key="3">
    <source>
        <dbReference type="Pfam" id="PF18962"/>
    </source>
</evidence>
<evidence type="ECO:0000256" key="1">
    <source>
        <dbReference type="ARBA" id="ARBA00022729"/>
    </source>
</evidence>
<dbReference type="SUPFAM" id="SSF50494">
    <property type="entry name" value="Trypsin-like serine proteases"/>
    <property type="match status" value="1"/>
</dbReference>
<proteinExistence type="predicted"/>
<dbReference type="InterPro" id="IPR026444">
    <property type="entry name" value="Secre_tail"/>
</dbReference>
<dbReference type="Gene3D" id="2.40.10.10">
    <property type="entry name" value="Trypsin-like serine proteases"/>
    <property type="match status" value="2"/>
</dbReference>
<dbReference type="AlphaFoldDB" id="A0A163A0N7"/>
<name>A0A163A0N7_9FLAO</name>
<organism evidence="4 5">
    <name type="scientific">Aquimarina aggregata</name>
    <dbReference type="NCBI Taxonomy" id="1642818"/>
    <lineage>
        <taxon>Bacteria</taxon>
        <taxon>Pseudomonadati</taxon>
        <taxon>Bacteroidota</taxon>
        <taxon>Flavobacteriia</taxon>
        <taxon>Flavobacteriales</taxon>
        <taxon>Flavobacteriaceae</taxon>
        <taxon>Aquimarina</taxon>
    </lineage>
</organism>
<dbReference type="PANTHER" id="PTHR36234:SF5">
    <property type="entry name" value="LYSYL ENDOPEPTIDASE"/>
    <property type="match status" value="1"/>
</dbReference>
<dbReference type="STRING" id="1642818.AWE51_25100"/>
<dbReference type="InterPro" id="IPR055015">
    <property type="entry name" value="GCX_COOH"/>
</dbReference>
<dbReference type="RefSeq" id="WP_066314800.1">
    <property type="nucleotide sequence ID" value="NZ_LQRT01000015.1"/>
</dbReference>
<dbReference type="Pfam" id="PF13365">
    <property type="entry name" value="Trypsin_2"/>
    <property type="match status" value="1"/>
</dbReference>
<gene>
    <name evidence="4" type="ORF">AWE51_25100</name>
</gene>
<dbReference type="Proteomes" id="UP000076715">
    <property type="component" value="Unassembled WGS sequence"/>
</dbReference>
<dbReference type="Pfam" id="PF18962">
    <property type="entry name" value="Por_Secre_tail"/>
    <property type="match status" value="1"/>
</dbReference>
<protein>
    <recommendedName>
        <fullName evidence="3">Secretion system C-terminal sorting domain-containing protein</fullName>
    </recommendedName>
</protein>
<evidence type="ECO:0000313" key="5">
    <source>
        <dbReference type="Proteomes" id="UP000076715"/>
    </source>
</evidence>
<comment type="caution">
    <text evidence="4">The sequence shown here is derived from an EMBL/GenBank/DDBJ whole genome shotgun (WGS) entry which is preliminary data.</text>
</comment>
<dbReference type="EMBL" id="LQRT01000015">
    <property type="protein sequence ID" value="KZS40180.1"/>
    <property type="molecule type" value="Genomic_DNA"/>
</dbReference>
<accession>A0A163A0N7</accession>
<sequence length="556" mass="60480">MKKYLYIICLLIAFSIQAQTKVGEEITSTHQSPHPYQGNTTNTYKMVWSQEISQKGAGYVAVHFNKIQLATNDFIIVRDIDNTRSWKYSENTIHKRGNSFWSIPIYDDKMIIEIFSINPKGGFGYTIDIVAKGYPIESLRAQEDEALCGADDSRNAICYSNNEPDAYNRSRAVARLLINGTSACTGWLIGDNGQLMTNEHCIQNQADANNVTVEFMAQGANCGTNCDSWFACPGTIEATSANLIRANAPLDYALLDLNTTTNLPQTYGFLQLRDTGAVLNERIYIPQHPRAWGKRIALLSTDPNDQGGVARIFSLTRPRCGGSGNDIGYFADTQGGSSGSPVLGYGDNLVVALHHCANCPNRGVPIELIIQNLGNDLPPNALPSDGCPNNLTVTQNVPGGTTDNQEAANMLTANNTIANGGIATYTAGQKVVLSTGFKASTGSKFTAKIQNCSTSREVVFTSIEKSSPAVEKVESDDFIIHPNPTNSEFIISANSLKNLDNTSIKVYDILGAVKLKQDISSTKNNVNVQSLEEGLYYVIISTTRGTLVSKKLLIKR</sequence>
<dbReference type="InterPro" id="IPR009003">
    <property type="entry name" value="Peptidase_S1_PA"/>
</dbReference>
<dbReference type="OrthoDB" id="5377264at2"/>
<dbReference type="InterPro" id="IPR043504">
    <property type="entry name" value="Peptidase_S1_PA_chymotrypsin"/>
</dbReference>
<dbReference type="NCBIfam" id="NF045639">
    <property type="entry name" value="GCX_COOH"/>
    <property type="match status" value="1"/>
</dbReference>
<feature type="chain" id="PRO_5007841410" description="Secretion system C-terminal sorting domain-containing protein" evidence="2">
    <location>
        <begin position="21"/>
        <end position="556"/>
    </location>
</feature>
<dbReference type="PANTHER" id="PTHR36234">
    <property type="entry name" value="LYSYL ENDOPEPTIDASE"/>
    <property type="match status" value="1"/>
</dbReference>